<evidence type="ECO:0000313" key="3">
    <source>
        <dbReference type="EMBL" id="PZW27395.1"/>
    </source>
</evidence>
<keyword evidence="2" id="KW-0472">Membrane</keyword>
<feature type="region of interest" description="Disordered" evidence="1">
    <location>
        <begin position="1"/>
        <end position="28"/>
    </location>
</feature>
<evidence type="ECO:0008006" key="5">
    <source>
        <dbReference type="Google" id="ProtNLM"/>
    </source>
</evidence>
<evidence type="ECO:0000313" key="4">
    <source>
        <dbReference type="Proteomes" id="UP000248806"/>
    </source>
</evidence>
<feature type="transmembrane region" description="Helical" evidence="2">
    <location>
        <begin position="190"/>
        <end position="208"/>
    </location>
</feature>
<feature type="transmembrane region" description="Helical" evidence="2">
    <location>
        <begin position="292"/>
        <end position="309"/>
    </location>
</feature>
<evidence type="ECO:0000256" key="1">
    <source>
        <dbReference type="SAM" id="MobiDB-lite"/>
    </source>
</evidence>
<feature type="transmembrane region" description="Helical" evidence="2">
    <location>
        <begin position="228"/>
        <end position="248"/>
    </location>
</feature>
<dbReference type="AlphaFoldDB" id="A0A326U4Y5"/>
<keyword evidence="4" id="KW-1185">Reference proteome</keyword>
<evidence type="ECO:0000256" key="2">
    <source>
        <dbReference type="SAM" id="Phobius"/>
    </source>
</evidence>
<feature type="transmembrane region" description="Helical" evidence="2">
    <location>
        <begin position="364"/>
        <end position="387"/>
    </location>
</feature>
<gene>
    <name evidence="3" type="ORF">EI42_03481</name>
</gene>
<feature type="transmembrane region" description="Helical" evidence="2">
    <location>
        <begin position="44"/>
        <end position="64"/>
    </location>
</feature>
<protein>
    <recommendedName>
        <fullName evidence="5">HAMP domain-containing protein</fullName>
    </recommendedName>
</protein>
<feature type="transmembrane region" description="Helical" evidence="2">
    <location>
        <begin position="84"/>
        <end position="102"/>
    </location>
</feature>
<feature type="transmembrane region" description="Helical" evidence="2">
    <location>
        <begin position="338"/>
        <end position="358"/>
    </location>
</feature>
<feature type="transmembrane region" description="Helical" evidence="2">
    <location>
        <begin position="122"/>
        <end position="141"/>
    </location>
</feature>
<dbReference type="OrthoDB" id="23692at2"/>
<sequence length="619" mass="67985">MFNPQNGQDRAPQAPLRPGGGQFSAPKAPPLPGRGAAGAVPRHFIVRHLWFMGAFFILFLAYLIFLQTRSDITQNTVLRGISDLFVLTGAVIGAVTSLYVALFKVRKAHQTSPGVMTGRGWIAWTFIGAAITSYAIGQAIWTWYDFSVPSELLPYPAAYDIFYILVYPLSWVGVALLIPRSSSGAQRTRLLIDAGIAVASIVAISWYFVLGPRIAVLSGSLNAKIVSLAYPIGDLSLCIAAALLLFGISGGHTLRSSIRWLTIGVTWLAITDFLYGYLQMVGTYHTGLIQDIGWPMSWLFLALAAYEYTRDLASLTGQRVEDASTSGRLSTVSAVSRAIAPTLLAVLTCALLIFGVAIPGNAPFVQVFIVCAALLLFPLVRQILTIIDNMLLNERLRTALDQSQQAFQQSQQDLLNTSMRAEQYEELRAGIENIQAVHAQLAKGDLSTRAEAEGPLAPVAHSLNLLIERMNRWAQYAQVNKTLEQEATLLNRVLENLSEGNVTVSLPTARSGRSTGHALLAVMRLQNRLTMRFGRLRDLADLAQKNCLMTAEVIQRLKQVLQSGSFSREQAIALQEGVQLFERRLANMQQLMQELRQQVDLYHQPSHPDGVEGRLIGGR</sequence>
<name>A0A326U4Y5_THEHA</name>
<keyword evidence="2" id="KW-0812">Transmembrane</keyword>
<dbReference type="Proteomes" id="UP000248806">
    <property type="component" value="Unassembled WGS sequence"/>
</dbReference>
<dbReference type="EMBL" id="QKUF01000012">
    <property type="protein sequence ID" value="PZW27395.1"/>
    <property type="molecule type" value="Genomic_DNA"/>
</dbReference>
<feature type="transmembrane region" description="Helical" evidence="2">
    <location>
        <begin position="161"/>
        <end position="178"/>
    </location>
</feature>
<comment type="caution">
    <text evidence="3">The sequence shown here is derived from an EMBL/GenBank/DDBJ whole genome shotgun (WGS) entry which is preliminary data.</text>
</comment>
<accession>A0A326U4Y5</accession>
<keyword evidence="2" id="KW-1133">Transmembrane helix</keyword>
<reference evidence="3 4" key="1">
    <citation type="submission" date="2018-06" db="EMBL/GenBank/DDBJ databases">
        <title>Genomic Encyclopedia of Archaeal and Bacterial Type Strains, Phase II (KMG-II): from individual species to whole genera.</title>
        <authorList>
            <person name="Goeker M."/>
        </authorList>
    </citation>
    <scope>NUCLEOTIDE SEQUENCE [LARGE SCALE GENOMIC DNA]</scope>
    <source>
        <strain evidence="3 4">ATCC BAA-1881</strain>
    </source>
</reference>
<feature type="transmembrane region" description="Helical" evidence="2">
    <location>
        <begin position="260"/>
        <end position="280"/>
    </location>
</feature>
<dbReference type="RefSeq" id="WP_111323847.1">
    <property type="nucleotide sequence ID" value="NZ_BIFX01000001.1"/>
</dbReference>
<organism evidence="3 4">
    <name type="scientific">Thermosporothrix hazakensis</name>
    <dbReference type="NCBI Taxonomy" id="644383"/>
    <lineage>
        <taxon>Bacteria</taxon>
        <taxon>Bacillati</taxon>
        <taxon>Chloroflexota</taxon>
        <taxon>Ktedonobacteria</taxon>
        <taxon>Ktedonobacterales</taxon>
        <taxon>Thermosporotrichaceae</taxon>
        <taxon>Thermosporothrix</taxon>
    </lineage>
</organism>
<proteinExistence type="predicted"/>